<feature type="domain" description="PA14" evidence="1">
    <location>
        <begin position="59"/>
        <end position="252"/>
    </location>
</feature>
<dbReference type="AlphaFoldDB" id="A0A975IZ57"/>
<dbReference type="KEGG" id="lamb:KBB96_10750"/>
<dbReference type="EMBL" id="CP073100">
    <property type="protein sequence ID" value="QUE49350.1"/>
    <property type="molecule type" value="Genomic_DNA"/>
</dbReference>
<dbReference type="InterPro" id="IPR037524">
    <property type="entry name" value="PA14/GLEYA"/>
</dbReference>
<name>A0A975IZ57_9BACT</name>
<accession>A0A975IZ57</accession>
<proteinExistence type="predicted"/>
<evidence type="ECO:0000259" key="1">
    <source>
        <dbReference type="PROSITE" id="PS51820"/>
    </source>
</evidence>
<organism evidence="2 3">
    <name type="scientific">Luteolibacter ambystomatis</name>
    <dbReference type="NCBI Taxonomy" id="2824561"/>
    <lineage>
        <taxon>Bacteria</taxon>
        <taxon>Pseudomonadati</taxon>
        <taxon>Verrucomicrobiota</taxon>
        <taxon>Verrucomicrobiia</taxon>
        <taxon>Verrucomicrobiales</taxon>
        <taxon>Verrucomicrobiaceae</taxon>
        <taxon>Luteolibacter</taxon>
    </lineage>
</organism>
<gene>
    <name evidence="2" type="ORF">KBB96_10750</name>
</gene>
<dbReference type="Proteomes" id="UP000676169">
    <property type="component" value="Chromosome"/>
</dbReference>
<reference evidence="2" key="1">
    <citation type="submission" date="2021-04" db="EMBL/GenBank/DDBJ databases">
        <title>Luteolibacter sp. 32A isolated from the skin of an Anderson's salamander (Ambystoma andersonii).</title>
        <authorList>
            <person name="Spergser J."/>
            <person name="Busse H.-J."/>
        </authorList>
    </citation>
    <scope>NUCLEOTIDE SEQUENCE</scope>
    <source>
        <strain evidence="2">32A</strain>
    </source>
</reference>
<dbReference type="PROSITE" id="PS51820">
    <property type="entry name" value="PA14"/>
    <property type="match status" value="1"/>
</dbReference>
<protein>
    <recommendedName>
        <fullName evidence="1">PA14 domain-containing protein</fullName>
    </recommendedName>
</protein>
<sequence>MGPGIGGGASGGVNPFGLLDPNAGAMIGTFYDMKQTDKRQSTDVTPADMVKIVREFVNDGWRENSLRKYYQAPQKLYQTRVFIPKMSADAAPAAFKCEKEVQPSRWMVLYRGSVIPPKTARYRFVGAADDILVVRFNRKTVLDHGWTSGTTPMTLSNEDTRAVLRGEKENRDLEKEIRRDYPMKRPVTYYQYEGFAWNDAIGGLAVGAEFEANAGSEYEMEILISEVPGGSFGALLYVEENGATYQKDPTGSPILPLFRLEGSLPTPGSKSAAPSFDPGGPVWKLGKKSLGGPGI</sequence>
<dbReference type="RefSeq" id="WP_211629411.1">
    <property type="nucleotide sequence ID" value="NZ_CP073100.1"/>
</dbReference>
<keyword evidence="3" id="KW-1185">Reference proteome</keyword>
<evidence type="ECO:0000313" key="3">
    <source>
        <dbReference type="Proteomes" id="UP000676169"/>
    </source>
</evidence>
<evidence type="ECO:0000313" key="2">
    <source>
        <dbReference type="EMBL" id="QUE49350.1"/>
    </source>
</evidence>